<dbReference type="AlphaFoldDB" id="A0A382HJ17"/>
<dbReference type="PANTHER" id="PTHR38602">
    <property type="entry name" value="INNER MEMBRANE PROTEIN-RELATED"/>
    <property type="match status" value="1"/>
</dbReference>
<evidence type="ECO:0000313" key="2">
    <source>
        <dbReference type="EMBL" id="SVB87308.1"/>
    </source>
</evidence>
<dbReference type="EMBL" id="UINC01061582">
    <property type="protein sequence ID" value="SVB87308.1"/>
    <property type="molecule type" value="Genomic_DNA"/>
</dbReference>
<proteinExistence type="predicted"/>
<keyword evidence="1" id="KW-1133">Transmembrane helix</keyword>
<dbReference type="PANTHER" id="PTHR38602:SF1">
    <property type="entry name" value="INNER MEMBRANE PROTEIN"/>
    <property type="match status" value="1"/>
</dbReference>
<feature type="transmembrane region" description="Helical" evidence="1">
    <location>
        <begin position="44"/>
        <end position="62"/>
    </location>
</feature>
<keyword evidence="1" id="KW-0812">Transmembrane</keyword>
<sequence>MTMWQGLLTGFAIYLIIEGMIPFAGPNLFRQSVSRIAQMDDNSLRMTGLIVMSCGLILLYIVR</sequence>
<feature type="transmembrane region" description="Helical" evidence="1">
    <location>
        <begin position="7"/>
        <end position="24"/>
    </location>
</feature>
<protein>
    <recommendedName>
        <fullName evidence="3">DUF2065 domain-containing protein</fullName>
    </recommendedName>
</protein>
<accession>A0A382HJ17</accession>
<gene>
    <name evidence="2" type="ORF">METZ01_LOCUS240162</name>
</gene>
<evidence type="ECO:0008006" key="3">
    <source>
        <dbReference type="Google" id="ProtNLM"/>
    </source>
</evidence>
<dbReference type="Pfam" id="PF09838">
    <property type="entry name" value="DUF2065"/>
    <property type="match status" value="1"/>
</dbReference>
<organism evidence="2">
    <name type="scientific">marine metagenome</name>
    <dbReference type="NCBI Taxonomy" id="408172"/>
    <lineage>
        <taxon>unclassified sequences</taxon>
        <taxon>metagenomes</taxon>
        <taxon>ecological metagenomes</taxon>
    </lineage>
</organism>
<keyword evidence="1" id="KW-0472">Membrane</keyword>
<dbReference type="InterPro" id="IPR019201">
    <property type="entry name" value="DUF2065"/>
</dbReference>
<name>A0A382HJ17_9ZZZZ</name>
<evidence type="ECO:0000256" key="1">
    <source>
        <dbReference type="SAM" id="Phobius"/>
    </source>
</evidence>
<reference evidence="2" key="1">
    <citation type="submission" date="2018-05" db="EMBL/GenBank/DDBJ databases">
        <authorList>
            <person name="Lanie J.A."/>
            <person name="Ng W.-L."/>
            <person name="Kazmierczak K.M."/>
            <person name="Andrzejewski T.M."/>
            <person name="Davidsen T.M."/>
            <person name="Wayne K.J."/>
            <person name="Tettelin H."/>
            <person name="Glass J.I."/>
            <person name="Rusch D."/>
            <person name="Podicherti R."/>
            <person name="Tsui H.-C.T."/>
            <person name="Winkler M.E."/>
        </authorList>
    </citation>
    <scope>NUCLEOTIDE SEQUENCE</scope>
</reference>